<reference evidence="2" key="1">
    <citation type="submission" date="2023-03" db="EMBL/GenBank/DDBJ databases">
        <title>Massive genome expansion in bonnet fungi (Mycena s.s.) driven by repeated elements and novel gene families across ecological guilds.</title>
        <authorList>
            <consortium name="Lawrence Berkeley National Laboratory"/>
            <person name="Harder C.B."/>
            <person name="Miyauchi S."/>
            <person name="Viragh M."/>
            <person name="Kuo A."/>
            <person name="Thoen E."/>
            <person name="Andreopoulos B."/>
            <person name="Lu D."/>
            <person name="Skrede I."/>
            <person name="Drula E."/>
            <person name="Henrissat B."/>
            <person name="Morin E."/>
            <person name="Kohler A."/>
            <person name="Barry K."/>
            <person name="LaButti K."/>
            <person name="Morin E."/>
            <person name="Salamov A."/>
            <person name="Lipzen A."/>
            <person name="Mereny Z."/>
            <person name="Hegedus B."/>
            <person name="Baldrian P."/>
            <person name="Stursova M."/>
            <person name="Weitz H."/>
            <person name="Taylor A."/>
            <person name="Grigoriev I.V."/>
            <person name="Nagy L.G."/>
            <person name="Martin F."/>
            <person name="Kauserud H."/>
        </authorList>
    </citation>
    <scope>NUCLEOTIDE SEQUENCE</scope>
    <source>
        <strain evidence="2">9144</strain>
    </source>
</reference>
<protein>
    <submittedName>
        <fullName evidence="2">Uncharacterized protein</fullName>
    </submittedName>
</protein>
<proteinExistence type="predicted"/>
<dbReference type="AlphaFoldDB" id="A0AAD6V9K5"/>
<keyword evidence="3" id="KW-1185">Reference proteome</keyword>
<feature type="compositionally biased region" description="Pro residues" evidence="1">
    <location>
        <begin position="281"/>
        <end position="290"/>
    </location>
</feature>
<name>A0AAD6V9K5_9AGAR</name>
<evidence type="ECO:0000313" key="3">
    <source>
        <dbReference type="Proteomes" id="UP001219525"/>
    </source>
</evidence>
<comment type="caution">
    <text evidence="2">The sequence shown here is derived from an EMBL/GenBank/DDBJ whole genome shotgun (WGS) entry which is preliminary data.</text>
</comment>
<feature type="region of interest" description="Disordered" evidence="1">
    <location>
        <begin position="277"/>
        <end position="303"/>
    </location>
</feature>
<dbReference type="EMBL" id="JARJCW010000039">
    <property type="protein sequence ID" value="KAJ7206589.1"/>
    <property type="molecule type" value="Genomic_DNA"/>
</dbReference>
<organism evidence="2 3">
    <name type="scientific">Mycena pura</name>
    <dbReference type="NCBI Taxonomy" id="153505"/>
    <lineage>
        <taxon>Eukaryota</taxon>
        <taxon>Fungi</taxon>
        <taxon>Dikarya</taxon>
        <taxon>Basidiomycota</taxon>
        <taxon>Agaricomycotina</taxon>
        <taxon>Agaricomycetes</taxon>
        <taxon>Agaricomycetidae</taxon>
        <taxon>Agaricales</taxon>
        <taxon>Marasmiineae</taxon>
        <taxon>Mycenaceae</taxon>
        <taxon>Mycena</taxon>
    </lineage>
</organism>
<accession>A0AAD6V9K5</accession>
<evidence type="ECO:0000313" key="2">
    <source>
        <dbReference type="EMBL" id="KAJ7206589.1"/>
    </source>
</evidence>
<evidence type="ECO:0000256" key="1">
    <source>
        <dbReference type="SAM" id="MobiDB-lite"/>
    </source>
</evidence>
<gene>
    <name evidence="2" type="ORF">GGX14DRAFT_637654</name>
</gene>
<sequence>MQSQCNPGNGTYYLVSGQAARPLSESVSITGEDGLQKLNMRLFHWGPKIMKSVANSAWVKVAVSASPEMIRPPAAETTGIVLATCRFGGRWPNPIVSAWLKVQLKRIRIRFSYISSDAETATFTQAEFATDFMILGLIFGHRKFAAYIVTFRTSESATEFTYFGALLALSLNSRLPLAVLLTLCGCEGSQLHLGATRSPTHDCALVNMPSGAPHCSTAQSAKALLPPEPDIDLTLESYTAAHEAQCIKLLVVSKRAASRGTWVAGRRRVLRTRTNSVTLAPLPPPPPPSLSSPCSGTGRASAARRESALLSLPTNVTPVMRPSAQLDATYVPPGGPQPRDQHPHACAAATANRHGCFLAHIKCGCPPPGGCAPYDATAAVNERPHCRLERRLHRNRGLLAVPPSCKYALTLTHATSIKTRPGPAEQTVCVNQTASNLRCVNFLRQFASISTLAASVTSLPASTSTSVCAVLRRSAPIPTSKSFSLRQFCTPASRHVSGPYSGDAHHVHQRVDPAEFWFLVLLNRIWTRRSKAVSVVNGDEHEKVAQKIMGNFIIIVSVGCPSDQSALASSTTMSTEKIGFQKAEEKLSTKLHQLSIPDSRCFFLEFSLVFELVQFPPRRGPLAALNTLLTRGAVHPDRYRPEQGPAADVASGEVTHSRCRRFRHTRAGIRAMPTAYPVQSYPHPVSICPVSPAQRSAARIPSRWSSLTMSSVHSAHAVASRLRAALLACAGSGWSFSLGTQSSARCLCSRAWAQRERAAAQADPGRVVLVVKLASTILGRRSHTNPPLYFPILFTCCARKLNVNGPGLPAEVPHAGEQTLNGDTGAGNGQKVAGHTRDELELVLVFRQKGYSTKIEVDGKILTFHHFSGLFGSPARPFKLNASQNRSISGTSTACGAVSTTSTIQISSKKELKDPGVERTTAAAG</sequence>
<dbReference type="Proteomes" id="UP001219525">
    <property type="component" value="Unassembled WGS sequence"/>
</dbReference>